<gene>
    <name evidence="8" type="ORF">KHM83_05375</name>
</gene>
<dbReference type="Pfam" id="PF00420">
    <property type="entry name" value="Oxidored_q2"/>
    <property type="match status" value="1"/>
</dbReference>
<dbReference type="PANTHER" id="PTHR34583:SF2">
    <property type="entry name" value="ANTIPORTER SUBUNIT MNHC2-RELATED"/>
    <property type="match status" value="1"/>
</dbReference>
<evidence type="ECO:0000256" key="2">
    <source>
        <dbReference type="ARBA" id="ARBA00010388"/>
    </source>
</evidence>
<evidence type="ECO:0000256" key="5">
    <source>
        <dbReference type="ARBA" id="ARBA00022989"/>
    </source>
</evidence>
<comment type="similarity">
    <text evidence="2">Belongs to the CPA3 antiporters (TC 2.A.63) subunit C family.</text>
</comment>
<dbReference type="InterPro" id="IPR050601">
    <property type="entry name" value="CPA3_antiporter_subunitC"/>
</dbReference>
<protein>
    <submittedName>
        <fullName evidence="8">Cation:proton antiporter subunit C</fullName>
    </submittedName>
</protein>
<keyword evidence="6 7" id="KW-0472">Membrane</keyword>
<feature type="transmembrane region" description="Helical" evidence="7">
    <location>
        <begin position="33"/>
        <end position="51"/>
    </location>
</feature>
<dbReference type="PANTHER" id="PTHR34583">
    <property type="entry name" value="ANTIPORTER SUBUNIT MNHC2-RELATED"/>
    <property type="match status" value="1"/>
</dbReference>
<feature type="transmembrane region" description="Helical" evidence="7">
    <location>
        <begin position="76"/>
        <end position="100"/>
    </location>
</feature>
<organism evidence="8 9">
    <name type="scientific">Fusibacter paucivorans</name>
    <dbReference type="NCBI Taxonomy" id="76009"/>
    <lineage>
        <taxon>Bacteria</taxon>
        <taxon>Bacillati</taxon>
        <taxon>Bacillota</taxon>
        <taxon>Clostridia</taxon>
        <taxon>Eubacteriales</taxon>
        <taxon>Eubacteriales Family XII. Incertae Sedis</taxon>
        <taxon>Fusibacter</taxon>
    </lineage>
</organism>
<evidence type="ECO:0000256" key="4">
    <source>
        <dbReference type="ARBA" id="ARBA00022692"/>
    </source>
</evidence>
<name>A0ABS5PQ00_9FIRM</name>
<dbReference type="EMBL" id="JAHBCL010000007">
    <property type="protein sequence ID" value="MBS7526097.1"/>
    <property type="molecule type" value="Genomic_DNA"/>
</dbReference>
<proteinExistence type="inferred from homology"/>
<evidence type="ECO:0000313" key="8">
    <source>
        <dbReference type="EMBL" id="MBS7526097.1"/>
    </source>
</evidence>
<dbReference type="Gene3D" id="1.10.287.3510">
    <property type="match status" value="1"/>
</dbReference>
<keyword evidence="4 7" id="KW-0812">Transmembrane</keyword>
<reference evidence="8 9" key="1">
    <citation type="submission" date="2021-05" db="EMBL/GenBank/DDBJ databases">
        <title>Fusibacter ferrireducens sp. nov., an anaerobic, sulfur- and Fe-reducing bacterium isolated from the mangrove sediment.</title>
        <authorList>
            <person name="Qiu D."/>
        </authorList>
    </citation>
    <scope>NUCLEOTIDE SEQUENCE [LARGE SCALE GENOMIC DNA]</scope>
    <source>
        <strain evidence="8 9">DSM 12116</strain>
    </source>
</reference>
<dbReference type="InterPro" id="IPR039428">
    <property type="entry name" value="NUOK/Mnh_C1-like"/>
</dbReference>
<comment type="subcellular location">
    <subcellularLocation>
        <location evidence="1">Cell membrane</location>
        <topology evidence="1">Multi-pass membrane protein</topology>
    </subcellularLocation>
</comment>
<comment type="caution">
    <text evidence="8">The sequence shown here is derived from an EMBL/GenBank/DDBJ whole genome shotgun (WGS) entry which is preliminary data.</text>
</comment>
<evidence type="ECO:0000313" key="9">
    <source>
        <dbReference type="Proteomes" id="UP000746471"/>
    </source>
</evidence>
<keyword evidence="5 7" id="KW-1133">Transmembrane helix</keyword>
<evidence type="ECO:0000256" key="1">
    <source>
        <dbReference type="ARBA" id="ARBA00004651"/>
    </source>
</evidence>
<accession>A0ABS5PQ00</accession>
<evidence type="ECO:0000256" key="6">
    <source>
        <dbReference type="ARBA" id="ARBA00023136"/>
    </source>
</evidence>
<sequence length="118" mass="12978">MQIDKLITGENVSLALFFIGVYGIIARRNILKSIISLSIMQASIILFFLSIRHTDQMVPPIGIGLTGEVADPLPQALMITAIVIGVSVTALSLTMFTSLYHKYGSTNWKKVKQKRGDQ</sequence>
<keyword evidence="3" id="KW-1003">Cell membrane</keyword>
<dbReference type="Proteomes" id="UP000746471">
    <property type="component" value="Unassembled WGS sequence"/>
</dbReference>
<keyword evidence="9" id="KW-1185">Reference proteome</keyword>
<feature type="transmembrane region" description="Helical" evidence="7">
    <location>
        <begin position="6"/>
        <end position="26"/>
    </location>
</feature>
<evidence type="ECO:0000256" key="3">
    <source>
        <dbReference type="ARBA" id="ARBA00022475"/>
    </source>
</evidence>
<evidence type="ECO:0000256" key="7">
    <source>
        <dbReference type="SAM" id="Phobius"/>
    </source>
</evidence>